<gene>
    <name evidence="2" type="primary">P0705A04.33</name>
</gene>
<sequence length="177" mass="19684">MACRASKGGGNDIMRGRPQGLGRGGGWAAHYYLCCLGDIIVLFPLGELRTMAWLSRPALSQRNRESFGDELLDYSTGKLSPIGWWAWSGNNLDVGGLSLIRCYRVLIQWASASSRKNLGWYGPDNKLLGYVDVGRGGHLPLVLSLSPPPPHTEYRCHLCLLDMRSGRWLSRRPLMLL</sequence>
<name>Q6Z6Q9_ORYSJ</name>
<evidence type="ECO:0000256" key="1">
    <source>
        <dbReference type="SAM" id="Phobius"/>
    </source>
</evidence>
<reference evidence="3" key="2">
    <citation type="journal article" date="2008" name="Nucleic Acids Res.">
        <title>The rice annotation project database (RAP-DB): 2008 update.</title>
        <authorList>
            <consortium name="The rice annotation project (RAP)"/>
        </authorList>
    </citation>
    <scope>GENOME REANNOTATION</scope>
    <source>
        <strain evidence="3">cv. Nipponbare</strain>
    </source>
</reference>
<accession>Q6Z6Q9</accession>
<keyword evidence="1" id="KW-0812">Transmembrane</keyword>
<keyword evidence="1" id="KW-1133">Transmembrane helix</keyword>
<feature type="transmembrane region" description="Helical" evidence="1">
    <location>
        <begin position="27"/>
        <end position="46"/>
    </location>
</feature>
<dbReference type="Proteomes" id="UP000000763">
    <property type="component" value="Chromosome 2"/>
</dbReference>
<reference evidence="3" key="1">
    <citation type="journal article" date="2005" name="Nature">
        <title>The map-based sequence of the rice genome.</title>
        <authorList>
            <consortium name="International rice genome sequencing project (IRGSP)"/>
            <person name="Matsumoto T."/>
            <person name="Wu J."/>
            <person name="Kanamori H."/>
            <person name="Katayose Y."/>
            <person name="Fujisawa M."/>
            <person name="Namiki N."/>
            <person name="Mizuno H."/>
            <person name="Yamamoto K."/>
            <person name="Antonio B.A."/>
            <person name="Baba T."/>
            <person name="Sakata K."/>
            <person name="Nagamura Y."/>
            <person name="Aoki H."/>
            <person name="Arikawa K."/>
            <person name="Arita K."/>
            <person name="Bito T."/>
            <person name="Chiden Y."/>
            <person name="Fujitsuka N."/>
            <person name="Fukunaka R."/>
            <person name="Hamada M."/>
            <person name="Harada C."/>
            <person name="Hayashi A."/>
            <person name="Hijishita S."/>
            <person name="Honda M."/>
            <person name="Hosokawa S."/>
            <person name="Ichikawa Y."/>
            <person name="Idonuma A."/>
            <person name="Iijima M."/>
            <person name="Ikeda M."/>
            <person name="Ikeno M."/>
            <person name="Ito K."/>
            <person name="Ito S."/>
            <person name="Ito T."/>
            <person name="Ito Y."/>
            <person name="Ito Y."/>
            <person name="Iwabuchi A."/>
            <person name="Kamiya K."/>
            <person name="Karasawa W."/>
            <person name="Kurita K."/>
            <person name="Katagiri S."/>
            <person name="Kikuta A."/>
            <person name="Kobayashi H."/>
            <person name="Kobayashi N."/>
            <person name="Machita K."/>
            <person name="Maehara T."/>
            <person name="Masukawa M."/>
            <person name="Mizubayashi T."/>
            <person name="Mukai Y."/>
            <person name="Nagasaki H."/>
            <person name="Nagata Y."/>
            <person name="Naito S."/>
            <person name="Nakashima M."/>
            <person name="Nakama Y."/>
            <person name="Nakamichi Y."/>
            <person name="Nakamura M."/>
            <person name="Meguro A."/>
            <person name="Negishi M."/>
            <person name="Ohta I."/>
            <person name="Ohta T."/>
            <person name="Okamoto M."/>
            <person name="Ono N."/>
            <person name="Saji S."/>
            <person name="Sakaguchi M."/>
            <person name="Sakai K."/>
            <person name="Shibata M."/>
            <person name="Shimokawa T."/>
            <person name="Song J."/>
            <person name="Takazaki Y."/>
            <person name="Terasawa K."/>
            <person name="Tsugane M."/>
            <person name="Tsuji K."/>
            <person name="Ueda S."/>
            <person name="Waki K."/>
            <person name="Yamagata H."/>
            <person name="Yamamoto M."/>
            <person name="Yamamoto S."/>
            <person name="Yamane H."/>
            <person name="Yoshiki S."/>
            <person name="Yoshihara R."/>
            <person name="Yukawa K."/>
            <person name="Zhong H."/>
            <person name="Yano M."/>
            <person name="Yuan Q."/>
            <person name="Ouyang S."/>
            <person name="Liu J."/>
            <person name="Jones K.M."/>
            <person name="Gansberger K."/>
            <person name="Moffat K."/>
            <person name="Hill J."/>
            <person name="Bera J."/>
            <person name="Fadrosh D."/>
            <person name="Jin S."/>
            <person name="Johri S."/>
            <person name="Kim M."/>
            <person name="Overton L."/>
            <person name="Reardon M."/>
            <person name="Tsitrin T."/>
            <person name="Vuong H."/>
            <person name="Weaver B."/>
            <person name="Ciecko A."/>
            <person name="Tallon L."/>
            <person name="Jackson J."/>
            <person name="Pai G."/>
            <person name="Aken S.V."/>
            <person name="Utterback T."/>
            <person name="Reidmuller S."/>
            <person name="Feldblyum T."/>
            <person name="Hsiao J."/>
            <person name="Zismann V."/>
            <person name="Iobst S."/>
            <person name="de Vazeille A.R."/>
            <person name="Buell C.R."/>
            <person name="Ying K."/>
            <person name="Li Y."/>
            <person name="Lu T."/>
            <person name="Huang Y."/>
            <person name="Zhao Q."/>
            <person name="Feng Q."/>
            <person name="Zhang L."/>
            <person name="Zhu J."/>
            <person name="Weng Q."/>
            <person name="Mu J."/>
            <person name="Lu Y."/>
            <person name="Fan D."/>
            <person name="Liu Y."/>
            <person name="Guan J."/>
            <person name="Zhang Y."/>
            <person name="Yu S."/>
            <person name="Liu X."/>
            <person name="Zhang Y."/>
            <person name="Hong G."/>
            <person name="Han B."/>
            <person name="Choisne N."/>
            <person name="Demange N."/>
            <person name="Orjeda G."/>
            <person name="Samain S."/>
            <person name="Cattolico L."/>
            <person name="Pelletier E."/>
            <person name="Couloux A."/>
            <person name="Segurens B."/>
            <person name="Wincker P."/>
            <person name="D'Hont A."/>
            <person name="Scarpelli C."/>
            <person name="Weissenbach J."/>
            <person name="Salanoubat M."/>
            <person name="Quetier F."/>
            <person name="Yu Y."/>
            <person name="Kim H.R."/>
            <person name="Rambo T."/>
            <person name="Currie J."/>
            <person name="Collura K."/>
            <person name="Luo M."/>
            <person name="Yang T."/>
            <person name="Ammiraju J.S.S."/>
            <person name="Engler F."/>
            <person name="Soderlund C."/>
            <person name="Wing R.A."/>
            <person name="Palmer L.E."/>
            <person name="de la Bastide M."/>
            <person name="Spiegel L."/>
            <person name="Nascimento L."/>
            <person name="Zutavern T."/>
            <person name="O'Shaughnessy A."/>
            <person name="Dike S."/>
            <person name="Dedhia N."/>
            <person name="Preston R."/>
            <person name="Balija V."/>
            <person name="McCombie W.R."/>
            <person name="Chow T."/>
            <person name="Chen H."/>
            <person name="Chung M."/>
            <person name="Chen C."/>
            <person name="Shaw J."/>
            <person name="Wu H."/>
            <person name="Hsiao K."/>
            <person name="Chao Y."/>
            <person name="Chu M."/>
            <person name="Cheng C."/>
            <person name="Hour A."/>
            <person name="Lee P."/>
            <person name="Lin S."/>
            <person name="Lin Y."/>
            <person name="Liou J."/>
            <person name="Liu S."/>
            <person name="Hsing Y."/>
            <person name="Raghuvanshi S."/>
            <person name="Mohanty A."/>
            <person name="Bharti A.K."/>
            <person name="Gaur A."/>
            <person name="Gupta V."/>
            <person name="Kumar D."/>
            <person name="Ravi V."/>
            <person name="Vij S."/>
            <person name="Kapur A."/>
            <person name="Khurana P."/>
            <person name="Khurana P."/>
            <person name="Khurana J.P."/>
            <person name="Tyagi A.K."/>
            <person name="Gaikwad K."/>
            <person name="Singh A."/>
            <person name="Dalal V."/>
            <person name="Srivastava S."/>
            <person name="Dixit A."/>
            <person name="Pal A.K."/>
            <person name="Ghazi I.A."/>
            <person name="Yadav M."/>
            <person name="Pandit A."/>
            <person name="Bhargava A."/>
            <person name="Sureshbabu K."/>
            <person name="Batra K."/>
            <person name="Sharma T.R."/>
            <person name="Mohapatra T."/>
            <person name="Singh N.K."/>
            <person name="Messing J."/>
            <person name="Nelson A.B."/>
            <person name="Fuks G."/>
            <person name="Kavchok S."/>
            <person name="Keizer G."/>
            <person name="Linton E."/>
            <person name="Llaca V."/>
            <person name="Song R."/>
            <person name="Tanyolac B."/>
            <person name="Young S."/>
            <person name="Ho-Il K."/>
            <person name="Hahn J.H."/>
            <person name="Sangsakoo G."/>
            <person name="Vanavichit A."/>
            <person name="de Mattos Luiz.A.T."/>
            <person name="Zimmer P.D."/>
            <person name="Malone G."/>
            <person name="Dellagostin O."/>
            <person name="de Oliveira A.C."/>
            <person name="Bevan M."/>
            <person name="Bancroft I."/>
            <person name="Minx P."/>
            <person name="Cordum H."/>
            <person name="Wilson R."/>
            <person name="Cheng Z."/>
            <person name="Jin W."/>
            <person name="Jiang J."/>
            <person name="Leong S.A."/>
            <person name="Iwama H."/>
            <person name="Gojobori T."/>
            <person name="Itoh T."/>
            <person name="Niimura Y."/>
            <person name="Fujii Y."/>
            <person name="Habara T."/>
            <person name="Sakai H."/>
            <person name="Sato Y."/>
            <person name="Wilson G."/>
            <person name="Kumar K."/>
            <person name="McCouch S."/>
            <person name="Juretic N."/>
            <person name="Hoen D."/>
            <person name="Wright S."/>
            <person name="Bruskiewich R."/>
            <person name="Bureau T."/>
            <person name="Miyao A."/>
            <person name="Hirochika H."/>
            <person name="Nishikawa T."/>
            <person name="Kadowaki K."/>
            <person name="Sugiura M."/>
            <person name="Burr B."/>
            <person name="Sasaki T."/>
        </authorList>
    </citation>
    <scope>NUCLEOTIDE SEQUENCE [LARGE SCALE GENOMIC DNA]</scope>
    <source>
        <strain evidence="3">cv. Nipponbare</strain>
    </source>
</reference>
<dbReference type="AlphaFoldDB" id="Q6Z6Q9"/>
<proteinExistence type="predicted"/>
<protein>
    <submittedName>
        <fullName evidence="2">Uncharacterized protein</fullName>
    </submittedName>
</protein>
<dbReference type="EMBL" id="AP004891">
    <property type="protein sequence ID" value="BAD15986.1"/>
    <property type="molecule type" value="Genomic_DNA"/>
</dbReference>
<evidence type="ECO:0000313" key="3">
    <source>
        <dbReference type="Proteomes" id="UP000000763"/>
    </source>
</evidence>
<organism evidence="2 3">
    <name type="scientific">Oryza sativa subsp. japonica</name>
    <name type="common">Rice</name>
    <dbReference type="NCBI Taxonomy" id="39947"/>
    <lineage>
        <taxon>Eukaryota</taxon>
        <taxon>Viridiplantae</taxon>
        <taxon>Streptophyta</taxon>
        <taxon>Embryophyta</taxon>
        <taxon>Tracheophyta</taxon>
        <taxon>Spermatophyta</taxon>
        <taxon>Magnoliopsida</taxon>
        <taxon>Liliopsida</taxon>
        <taxon>Poales</taxon>
        <taxon>Poaceae</taxon>
        <taxon>BOP clade</taxon>
        <taxon>Oryzoideae</taxon>
        <taxon>Oryzeae</taxon>
        <taxon>Oryzinae</taxon>
        <taxon>Oryza</taxon>
        <taxon>Oryza sativa</taxon>
    </lineage>
</organism>
<keyword evidence="1" id="KW-0472">Membrane</keyword>
<evidence type="ECO:0000313" key="2">
    <source>
        <dbReference type="EMBL" id="BAD15986.1"/>
    </source>
</evidence>